<dbReference type="PROSITE" id="PS50023">
    <property type="entry name" value="LIM_DOMAIN_2"/>
    <property type="match status" value="1"/>
</dbReference>
<sequence length="1170" mass="128753">MDDYLDSPMDPEDVFPCKGCGEILEEGKAFELAGNRWHLDCFRCNTCNTLLDSDANLLLLGDGSLICNNCTYSCSACGNKIEDLAILTGEQAFCATCFRCRNCKRKIENLRYARTSHGIFCMNCHESLMARRRKKSKAAAQAKSRDKDGSPMITDKSLPALPPNAVPPNTGFSTERVTPDSDTPTELSPRPRAAYGGRNESSSRSSSRPDRSPERSAEQLKDLTLAPPAQSYRNNRNSTIISGDLNNGDSDGFFIPVALDPSPMPPPSVTSSSLAGQQGSATDAYTDSSINTEKSYFGSSSRSTITDKKSDSQASTPHIAFQEKGRQASSDYESPPIERPTRKLSKRTDRNGNVRASPSVGEERKTSNGKAQSNNDDFKLQDAPKSKKLVSTRSSSQGSNVLDSSAAGKGTNGSQRKNVVPGAGLTESPPLLTAADRNATPRSSQDLRSRDEDEIRPSLESAASGRSSETTGAKPIVRKELPPSASRNPASDDLAPPRPNLPETKMSDTYMQPRAPPPPPSRLPDAGSNNGLAEPKQSPKLPRWSAGGDFSMDEDMARILGTDEGSSSILRRVSNAVRHGRNNSMEVGNNHSNRIGHSRSVSETTRGTTSPRWPRTPIAEDPTGSHGHEISSPISISGTVHDDPAFLKRQLRNSENRVAELERHYNTEKDLKNLNKRLIEKRKTVSVLDTQTEIMIRQLEILAGYVERAKKTNEPFDPHELEDSAIKDFVQKLDSVKHTLGAQLEQMHAERNELMEEKIQIIADRDRALLEFEQLSSKNAQLADLNNDLTHQIQERFKQQINTGDLRSPNGLGIYSHTKGVSSASVNNLDSSSMQTGTTMIGTDGEDPIVEGPTVVNIRKGQVKKFNWKKGSSKVAHNITKGINRAAVAFAQQDQNRPQGYQGLTGESIGLPYNMTVSQVEAPVLPQAPPGLGGPNRVNTENQRQGFGFFSKKGTMPKSMSVPNVSTPTIAEAPTTLFGSDLVERADYERRQIPSVVTRCIEEVELRGMDVEGIYRKTGGNSQVRMIQDGFDKNEDFDISDPVLDITAVTSVLKQYFRKLPTPLLTYDVYERVLESNMIQNDQERCAHLSRTVNMLPPKHRDCLEFLMFHLVRVASRERENLMSPKNLAVVFAPTIMRDHSLEKEMTDMHAKNLAVQFLIENSHTIFGEA</sequence>
<organism evidence="9 10">
    <name type="scientific">Lasiosphaeris hirsuta</name>
    <dbReference type="NCBI Taxonomy" id="260670"/>
    <lineage>
        <taxon>Eukaryota</taxon>
        <taxon>Fungi</taxon>
        <taxon>Dikarya</taxon>
        <taxon>Ascomycota</taxon>
        <taxon>Pezizomycotina</taxon>
        <taxon>Sordariomycetes</taxon>
        <taxon>Sordariomycetidae</taxon>
        <taxon>Sordariales</taxon>
        <taxon>Lasiosphaeriaceae</taxon>
        <taxon>Lasiosphaeris</taxon>
    </lineage>
</organism>
<gene>
    <name evidence="9" type="ORF">B0H67DRAFT_601183</name>
</gene>
<feature type="domain" description="LIM zinc-binding" evidence="7">
    <location>
        <begin position="15"/>
        <end position="77"/>
    </location>
</feature>
<dbReference type="SMART" id="SM00324">
    <property type="entry name" value="RhoGAP"/>
    <property type="match status" value="1"/>
</dbReference>
<feature type="compositionally biased region" description="Basic and acidic residues" evidence="6">
    <location>
        <begin position="376"/>
        <end position="385"/>
    </location>
</feature>
<feature type="compositionally biased region" description="Polar residues" evidence="6">
    <location>
        <begin position="582"/>
        <end position="611"/>
    </location>
</feature>
<keyword evidence="5" id="KW-0175">Coiled coil</keyword>
<dbReference type="GO" id="GO:0005938">
    <property type="term" value="C:cell cortex"/>
    <property type="evidence" value="ECO:0007669"/>
    <property type="project" value="UniProtKB-ARBA"/>
</dbReference>
<dbReference type="PANTHER" id="PTHR23176:SF128">
    <property type="entry name" value="RHO GTPASE-ACTIVATING PROTEIN RGD1"/>
    <property type="match status" value="1"/>
</dbReference>
<protein>
    <submittedName>
        <fullName evidence="9">Uncharacterized protein</fullName>
    </submittedName>
</protein>
<dbReference type="PANTHER" id="PTHR23176">
    <property type="entry name" value="RHO/RAC/CDC GTPASE-ACTIVATING PROTEIN"/>
    <property type="match status" value="1"/>
</dbReference>
<feature type="compositionally biased region" description="Polar residues" evidence="6">
    <location>
        <begin position="274"/>
        <end position="304"/>
    </location>
</feature>
<dbReference type="PROSITE" id="PS00478">
    <property type="entry name" value="LIM_DOMAIN_1"/>
    <property type="match status" value="1"/>
</dbReference>
<evidence type="ECO:0000259" key="8">
    <source>
        <dbReference type="PROSITE" id="PS50238"/>
    </source>
</evidence>
<evidence type="ECO:0000256" key="6">
    <source>
        <dbReference type="SAM" id="MobiDB-lite"/>
    </source>
</evidence>
<dbReference type="Pfam" id="PF00620">
    <property type="entry name" value="RhoGAP"/>
    <property type="match status" value="1"/>
</dbReference>
<dbReference type="Pfam" id="PF00412">
    <property type="entry name" value="LIM"/>
    <property type="match status" value="1"/>
</dbReference>
<evidence type="ECO:0000256" key="4">
    <source>
        <dbReference type="PROSITE-ProRule" id="PRU00125"/>
    </source>
</evidence>
<feature type="compositionally biased region" description="Basic and acidic residues" evidence="6">
    <location>
        <begin position="207"/>
        <end position="221"/>
    </location>
</feature>
<feature type="compositionally biased region" description="Polar residues" evidence="6">
    <location>
        <begin position="170"/>
        <end position="186"/>
    </location>
</feature>
<dbReference type="Gene3D" id="1.10.555.10">
    <property type="entry name" value="Rho GTPase activation protein"/>
    <property type="match status" value="1"/>
</dbReference>
<dbReference type="GO" id="GO:0005096">
    <property type="term" value="F:GTPase activator activity"/>
    <property type="evidence" value="ECO:0007669"/>
    <property type="project" value="UniProtKB-KW"/>
</dbReference>
<reference evidence="9" key="1">
    <citation type="submission" date="2023-06" db="EMBL/GenBank/DDBJ databases">
        <title>Genome-scale phylogeny and comparative genomics of the fungal order Sordariales.</title>
        <authorList>
            <consortium name="Lawrence Berkeley National Laboratory"/>
            <person name="Hensen N."/>
            <person name="Bonometti L."/>
            <person name="Westerberg I."/>
            <person name="Brannstrom I.O."/>
            <person name="Guillou S."/>
            <person name="Cros-Aarteil S."/>
            <person name="Calhoun S."/>
            <person name="Haridas S."/>
            <person name="Kuo A."/>
            <person name="Mondo S."/>
            <person name="Pangilinan J."/>
            <person name="Riley R."/>
            <person name="Labutti K."/>
            <person name="Andreopoulos B."/>
            <person name="Lipzen A."/>
            <person name="Chen C."/>
            <person name="Yanf M."/>
            <person name="Daum C."/>
            <person name="Ng V."/>
            <person name="Clum A."/>
            <person name="Steindorff A."/>
            <person name="Ohm R."/>
            <person name="Martin F."/>
            <person name="Silar P."/>
            <person name="Natvig D."/>
            <person name="Lalanne C."/>
            <person name="Gautier V."/>
            <person name="Ament-Velasquez S.L."/>
            <person name="Kruys A."/>
            <person name="Hutchinson M.I."/>
            <person name="Powell A.J."/>
            <person name="Barry K."/>
            <person name="Miller A.N."/>
            <person name="Grigoriev I.V."/>
            <person name="Debuchy R."/>
            <person name="Gladieux P."/>
            <person name="Thoren M.H."/>
            <person name="Johannesson H."/>
        </authorList>
    </citation>
    <scope>NUCLEOTIDE SEQUENCE</scope>
    <source>
        <strain evidence="9">SMH4607-1</strain>
    </source>
</reference>
<evidence type="ECO:0000313" key="10">
    <source>
        <dbReference type="Proteomes" id="UP001172102"/>
    </source>
</evidence>
<keyword evidence="2 4" id="KW-0479">Metal-binding</keyword>
<evidence type="ECO:0000313" key="9">
    <source>
        <dbReference type="EMBL" id="KAK0715691.1"/>
    </source>
</evidence>
<keyword evidence="4" id="KW-0440">LIM domain</keyword>
<dbReference type="FunFam" id="1.10.555.10:FF:000043">
    <property type="entry name" value="Rho GTPase activator Rga"/>
    <property type="match status" value="1"/>
</dbReference>
<evidence type="ECO:0000256" key="1">
    <source>
        <dbReference type="ARBA" id="ARBA00022468"/>
    </source>
</evidence>
<dbReference type="FunFam" id="2.10.110.10:FF:000121">
    <property type="entry name" value="Rho GTPase activator Rga"/>
    <property type="match status" value="1"/>
</dbReference>
<evidence type="ECO:0000256" key="5">
    <source>
        <dbReference type="SAM" id="Coils"/>
    </source>
</evidence>
<dbReference type="AlphaFoldDB" id="A0AA40AH05"/>
<evidence type="ECO:0000256" key="2">
    <source>
        <dbReference type="ARBA" id="ARBA00022723"/>
    </source>
</evidence>
<dbReference type="InterPro" id="IPR008936">
    <property type="entry name" value="Rho_GTPase_activation_prot"/>
</dbReference>
<dbReference type="GO" id="GO:0007165">
    <property type="term" value="P:signal transduction"/>
    <property type="evidence" value="ECO:0007669"/>
    <property type="project" value="InterPro"/>
</dbReference>
<dbReference type="InterPro" id="IPR000198">
    <property type="entry name" value="RhoGAP_dom"/>
</dbReference>
<keyword evidence="1" id="KW-0343">GTPase activation</keyword>
<dbReference type="CDD" id="cd00159">
    <property type="entry name" value="RhoGAP"/>
    <property type="match status" value="1"/>
</dbReference>
<dbReference type="CDD" id="cd09394">
    <property type="entry name" value="LIM1_Rga"/>
    <property type="match status" value="1"/>
</dbReference>
<dbReference type="FunFam" id="2.10.110.10:FF:000044">
    <property type="entry name" value="Rho GTPase activator Rga"/>
    <property type="match status" value="1"/>
</dbReference>
<name>A0AA40AH05_9PEZI</name>
<keyword evidence="3 4" id="KW-0862">Zinc</keyword>
<feature type="domain" description="Rho-GAP" evidence="8">
    <location>
        <begin position="980"/>
        <end position="1167"/>
    </location>
</feature>
<feature type="compositionally biased region" description="Polar residues" evidence="6">
    <location>
        <begin position="231"/>
        <end position="249"/>
    </location>
</feature>
<dbReference type="InterPro" id="IPR001781">
    <property type="entry name" value="Znf_LIM"/>
</dbReference>
<dbReference type="GO" id="GO:0046872">
    <property type="term" value="F:metal ion binding"/>
    <property type="evidence" value="ECO:0007669"/>
    <property type="project" value="UniProtKB-KW"/>
</dbReference>
<dbReference type="Gene3D" id="2.10.110.10">
    <property type="entry name" value="Cysteine Rich Protein"/>
    <property type="match status" value="2"/>
</dbReference>
<dbReference type="EMBL" id="JAUKUA010000004">
    <property type="protein sequence ID" value="KAK0715691.1"/>
    <property type="molecule type" value="Genomic_DNA"/>
</dbReference>
<dbReference type="CDD" id="cd09395">
    <property type="entry name" value="LIM2_Rga"/>
    <property type="match status" value="1"/>
</dbReference>
<keyword evidence="10" id="KW-1185">Reference proteome</keyword>
<feature type="region of interest" description="Disordered" evidence="6">
    <location>
        <begin position="581"/>
        <end position="639"/>
    </location>
</feature>
<feature type="coiled-coil region" evidence="5">
    <location>
        <begin position="737"/>
        <end position="764"/>
    </location>
</feature>
<proteinExistence type="predicted"/>
<evidence type="ECO:0000259" key="7">
    <source>
        <dbReference type="PROSITE" id="PS50023"/>
    </source>
</evidence>
<dbReference type="SUPFAM" id="SSF48350">
    <property type="entry name" value="GTPase activation domain, GAP"/>
    <property type="match status" value="1"/>
</dbReference>
<dbReference type="Proteomes" id="UP001172102">
    <property type="component" value="Unassembled WGS sequence"/>
</dbReference>
<dbReference type="InterPro" id="IPR050729">
    <property type="entry name" value="Rho-GAP"/>
</dbReference>
<feature type="compositionally biased region" description="Polar residues" evidence="6">
    <location>
        <begin position="389"/>
        <end position="403"/>
    </location>
</feature>
<dbReference type="PROSITE" id="PS50238">
    <property type="entry name" value="RHOGAP"/>
    <property type="match status" value="1"/>
</dbReference>
<accession>A0AA40AH05</accession>
<evidence type="ECO:0000256" key="3">
    <source>
        <dbReference type="ARBA" id="ARBA00022833"/>
    </source>
</evidence>
<comment type="caution">
    <text evidence="9">The sequence shown here is derived from an EMBL/GenBank/DDBJ whole genome shotgun (WGS) entry which is preliminary data.</text>
</comment>
<dbReference type="SMART" id="SM00132">
    <property type="entry name" value="LIM"/>
    <property type="match status" value="2"/>
</dbReference>
<feature type="compositionally biased region" description="Basic and acidic residues" evidence="6">
    <location>
        <begin position="445"/>
        <end position="457"/>
    </location>
</feature>
<feature type="region of interest" description="Disordered" evidence="6">
    <location>
        <begin position="135"/>
        <end position="549"/>
    </location>
</feature>